<dbReference type="AlphaFoldDB" id="A0A6A4IZ73"/>
<evidence type="ECO:0000313" key="2">
    <source>
        <dbReference type="EMBL" id="KAF6199597.1"/>
    </source>
</evidence>
<organism evidence="2 3">
    <name type="scientific">Apolygus lucorum</name>
    <name type="common">Small green plant bug</name>
    <name type="synonym">Lygocoris lucorum</name>
    <dbReference type="NCBI Taxonomy" id="248454"/>
    <lineage>
        <taxon>Eukaryota</taxon>
        <taxon>Metazoa</taxon>
        <taxon>Ecdysozoa</taxon>
        <taxon>Arthropoda</taxon>
        <taxon>Hexapoda</taxon>
        <taxon>Insecta</taxon>
        <taxon>Pterygota</taxon>
        <taxon>Neoptera</taxon>
        <taxon>Paraneoptera</taxon>
        <taxon>Hemiptera</taxon>
        <taxon>Heteroptera</taxon>
        <taxon>Panheteroptera</taxon>
        <taxon>Cimicomorpha</taxon>
        <taxon>Miridae</taxon>
        <taxon>Mirini</taxon>
        <taxon>Apolygus</taxon>
    </lineage>
</organism>
<sequence>MSYLNFIKGFFQYCSNIWSAFDSPFSEDEALEDDEEEPKDECTIRRRKTSARRSKSGGGPKAKRPCNLVTAWHQMNLRHRMIVAEVCEALLDLHLSEEVPATKTDILREMEERGTKPEVRRVFQNKLPTMAEFRTAFNFAATFGLLRPEKNQSGTICYCLERRLEEVLFSCRGDFDDVIAALEFNRRSLK</sequence>
<feature type="region of interest" description="Disordered" evidence="1">
    <location>
        <begin position="29"/>
        <end position="63"/>
    </location>
</feature>
<evidence type="ECO:0000313" key="3">
    <source>
        <dbReference type="Proteomes" id="UP000466442"/>
    </source>
</evidence>
<reference evidence="2" key="1">
    <citation type="journal article" date="2021" name="Mol. Ecol. Resour.">
        <title>Apolygus lucorum genome provides insights into omnivorousness and mesophyll feeding.</title>
        <authorList>
            <person name="Liu Y."/>
            <person name="Liu H."/>
            <person name="Wang H."/>
            <person name="Huang T."/>
            <person name="Liu B."/>
            <person name="Yang B."/>
            <person name="Yin L."/>
            <person name="Li B."/>
            <person name="Zhang Y."/>
            <person name="Zhang S."/>
            <person name="Jiang F."/>
            <person name="Zhang X."/>
            <person name="Ren Y."/>
            <person name="Wang B."/>
            <person name="Wang S."/>
            <person name="Lu Y."/>
            <person name="Wu K."/>
            <person name="Fan W."/>
            <person name="Wang G."/>
        </authorList>
    </citation>
    <scope>NUCLEOTIDE SEQUENCE</scope>
    <source>
        <strain evidence="2">12Hb</strain>
    </source>
</reference>
<name>A0A6A4IZ73_APOLU</name>
<comment type="caution">
    <text evidence="2">The sequence shown here is derived from an EMBL/GenBank/DDBJ whole genome shotgun (WGS) entry which is preliminary data.</text>
</comment>
<keyword evidence="3" id="KW-1185">Reference proteome</keyword>
<accession>A0A6A4IZ73</accession>
<evidence type="ECO:0000256" key="1">
    <source>
        <dbReference type="SAM" id="MobiDB-lite"/>
    </source>
</evidence>
<dbReference type="Proteomes" id="UP000466442">
    <property type="component" value="Unassembled WGS sequence"/>
</dbReference>
<gene>
    <name evidence="2" type="ORF">GE061_007623</name>
</gene>
<protein>
    <submittedName>
        <fullName evidence="2">Uncharacterized protein</fullName>
    </submittedName>
</protein>
<proteinExistence type="predicted"/>
<feature type="compositionally biased region" description="Basic residues" evidence="1">
    <location>
        <begin position="45"/>
        <end position="55"/>
    </location>
</feature>
<dbReference type="EMBL" id="WIXP02000015">
    <property type="protein sequence ID" value="KAF6199597.1"/>
    <property type="molecule type" value="Genomic_DNA"/>
</dbReference>
<feature type="compositionally biased region" description="Acidic residues" evidence="1">
    <location>
        <begin position="29"/>
        <end position="39"/>
    </location>
</feature>